<name>A0A444ZSL2_ARAHY</name>
<dbReference type="AlphaFoldDB" id="A0A444ZSL2"/>
<comment type="caution">
    <text evidence="1">The sequence shown here is derived from an EMBL/GenBank/DDBJ whole genome shotgun (WGS) entry which is preliminary data.</text>
</comment>
<dbReference type="PANTHER" id="PTHR47718">
    <property type="entry name" value="OS01G0519700 PROTEIN"/>
    <property type="match status" value="1"/>
</dbReference>
<reference evidence="1 2" key="1">
    <citation type="submission" date="2019-01" db="EMBL/GenBank/DDBJ databases">
        <title>Sequencing of cultivated peanut Arachis hypogaea provides insights into genome evolution and oil improvement.</title>
        <authorList>
            <person name="Chen X."/>
        </authorList>
    </citation>
    <scope>NUCLEOTIDE SEQUENCE [LARGE SCALE GENOMIC DNA]</scope>
    <source>
        <strain evidence="2">cv. Fuhuasheng</strain>
        <tissue evidence="1">Leaves</tissue>
    </source>
</reference>
<evidence type="ECO:0000313" key="2">
    <source>
        <dbReference type="Proteomes" id="UP000289738"/>
    </source>
</evidence>
<organism evidence="1 2">
    <name type="scientific">Arachis hypogaea</name>
    <name type="common">Peanut</name>
    <dbReference type="NCBI Taxonomy" id="3818"/>
    <lineage>
        <taxon>Eukaryota</taxon>
        <taxon>Viridiplantae</taxon>
        <taxon>Streptophyta</taxon>
        <taxon>Embryophyta</taxon>
        <taxon>Tracheophyta</taxon>
        <taxon>Spermatophyta</taxon>
        <taxon>Magnoliopsida</taxon>
        <taxon>eudicotyledons</taxon>
        <taxon>Gunneridae</taxon>
        <taxon>Pentapetalae</taxon>
        <taxon>rosids</taxon>
        <taxon>fabids</taxon>
        <taxon>Fabales</taxon>
        <taxon>Fabaceae</taxon>
        <taxon>Papilionoideae</taxon>
        <taxon>50 kb inversion clade</taxon>
        <taxon>dalbergioids sensu lato</taxon>
        <taxon>Dalbergieae</taxon>
        <taxon>Pterocarpus clade</taxon>
        <taxon>Arachis</taxon>
    </lineage>
</organism>
<proteinExistence type="predicted"/>
<dbReference type="EMBL" id="SDMP01000013">
    <property type="protein sequence ID" value="RYR17148.1"/>
    <property type="molecule type" value="Genomic_DNA"/>
</dbReference>
<accession>A0A444ZSL2</accession>
<sequence>MYQIKIEQEIITFDFYNDYAKFAGFGAKKCKNLKNQQRRICERQNLRLSCDCLARFVVRFVAYIEKWHVPLFVESHNHDCLDLKKITEVDAGQITNMKKASISTLRIYVLLANQVGDYENVNYTLRDMYNKIVRQRRHVIS</sequence>
<keyword evidence="2" id="KW-1185">Reference proteome</keyword>
<gene>
    <name evidence="1" type="ORF">Ahy_B03g061933</name>
</gene>
<evidence type="ECO:0008006" key="3">
    <source>
        <dbReference type="Google" id="ProtNLM"/>
    </source>
</evidence>
<dbReference type="Proteomes" id="UP000289738">
    <property type="component" value="Chromosome B03"/>
</dbReference>
<protein>
    <recommendedName>
        <fullName evidence="3">FAR1 domain-containing protein</fullName>
    </recommendedName>
</protein>
<evidence type="ECO:0000313" key="1">
    <source>
        <dbReference type="EMBL" id="RYR17148.1"/>
    </source>
</evidence>